<evidence type="ECO:0000259" key="2">
    <source>
        <dbReference type="PROSITE" id="PS50090"/>
    </source>
</evidence>
<feature type="compositionally biased region" description="Polar residues" evidence="1">
    <location>
        <begin position="330"/>
        <end position="346"/>
    </location>
</feature>
<sequence length="598" mass="66552">MAARLQALLEIGVPEILRLSENIHAQMKSIGDDLPSTADLMRLEMIKLSFDTWRNMLAKDDVMFINLEQTPFNHIGDDATSWANAERALCSVNLVSLLMAILKAKQGKADVASLIHELDDAFPVLFVPATQEHIDETFDLAFRIRCCVLAESLAGSPQGSALYLAANTFCEQAHVDAESAQEILEAGPYRQLANVNLNEDSAPREVFHKRLRQLLSQTSHGGEPEFRAFLDETYPQETLTSDLKTWAMNKLEQLIKQPVATSSERSVREGSDDLVIGGEEEQQDGLDSDSEETQSQAIHIPAFSGPQGSFFNHSITLEDVRRGQPGRVPPSNQQAAKGKQKATSIQDAIRSLDPQRVLGNLDRRSTPTSSNAPKMSNPTLGSALAPNQASTSKRPRPDDIEEDDDFEVNQRFAGTLGRRRRPANEDPPESPERTRPAPSRPPASSLEPRQERHGQPQPSAEEGHGFQEHHLKALSQGARANNVRAQASNKTRQTRTPWSPEDTDKLIDYIGKHRCSWSKIADEGDFDVPRDQQAVRDRARNVKTLMLRADTLLPAGFDLIALGKKERKQIMDIGRNPDRREDDVDEDGKVVNNIWVEQ</sequence>
<protein>
    <recommendedName>
        <fullName evidence="2">Myb-like domain-containing protein</fullName>
    </recommendedName>
</protein>
<dbReference type="InterPro" id="IPR009057">
    <property type="entry name" value="Homeodomain-like_sf"/>
</dbReference>
<proteinExistence type="predicted"/>
<dbReference type="SUPFAM" id="SSF46689">
    <property type="entry name" value="Homeodomain-like"/>
    <property type="match status" value="1"/>
</dbReference>
<dbReference type="PROSITE" id="PS50090">
    <property type="entry name" value="MYB_LIKE"/>
    <property type="match status" value="1"/>
</dbReference>
<evidence type="ECO:0000313" key="4">
    <source>
        <dbReference type="Proteomes" id="UP001320420"/>
    </source>
</evidence>
<name>A0AAN9UWF3_9PEZI</name>
<accession>A0AAN9UWF3</accession>
<feature type="compositionally biased region" description="Polar residues" evidence="1">
    <location>
        <begin position="483"/>
        <end position="497"/>
    </location>
</feature>
<evidence type="ECO:0000313" key="3">
    <source>
        <dbReference type="EMBL" id="KAK7750464.1"/>
    </source>
</evidence>
<gene>
    <name evidence="3" type="ORF">SLS62_007654</name>
</gene>
<keyword evidence="4" id="KW-1185">Reference proteome</keyword>
<evidence type="ECO:0000256" key="1">
    <source>
        <dbReference type="SAM" id="MobiDB-lite"/>
    </source>
</evidence>
<dbReference type="SMART" id="SM00717">
    <property type="entry name" value="SANT"/>
    <property type="match status" value="1"/>
</dbReference>
<organism evidence="3 4">
    <name type="scientific">Diatrype stigma</name>
    <dbReference type="NCBI Taxonomy" id="117547"/>
    <lineage>
        <taxon>Eukaryota</taxon>
        <taxon>Fungi</taxon>
        <taxon>Dikarya</taxon>
        <taxon>Ascomycota</taxon>
        <taxon>Pezizomycotina</taxon>
        <taxon>Sordariomycetes</taxon>
        <taxon>Xylariomycetidae</taxon>
        <taxon>Xylariales</taxon>
        <taxon>Diatrypaceae</taxon>
        <taxon>Diatrype</taxon>
    </lineage>
</organism>
<comment type="caution">
    <text evidence="3">The sequence shown here is derived from an EMBL/GenBank/DDBJ whole genome shotgun (WGS) entry which is preliminary data.</text>
</comment>
<feature type="region of interest" description="Disordered" evidence="1">
    <location>
        <begin position="479"/>
        <end position="503"/>
    </location>
</feature>
<dbReference type="EMBL" id="JAKJXP020000064">
    <property type="protein sequence ID" value="KAK7750464.1"/>
    <property type="molecule type" value="Genomic_DNA"/>
</dbReference>
<dbReference type="CDD" id="cd00167">
    <property type="entry name" value="SANT"/>
    <property type="match status" value="1"/>
</dbReference>
<dbReference type="Gene3D" id="1.10.10.60">
    <property type="entry name" value="Homeodomain-like"/>
    <property type="match status" value="1"/>
</dbReference>
<feature type="compositionally biased region" description="Polar residues" evidence="1">
    <location>
        <begin position="366"/>
        <end position="392"/>
    </location>
</feature>
<feature type="domain" description="Myb-like" evidence="2">
    <location>
        <begin position="490"/>
        <end position="543"/>
    </location>
</feature>
<dbReference type="AlphaFoldDB" id="A0AAN9UWF3"/>
<reference evidence="3 4" key="1">
    <citation type="submission" date="2024-02" db="EMBL/GenBank/DDBJ databases">
        <title>De novo assembly and annotation of 12 fungi associated with fruit tree decline syndrome in Ontario, Canada.</title>
        <authorList>
            <person name="Sulman M."/>
            <person name="Ellouze W."/>
            <person name="Ilyukhin E."/>
        </authorList>
    </citation>
    <scope>NUCLEOTIDE SEQUENCE [LARGE SCALE GENOMIC DNA]</scope>
    <source>
        <strain evidence="3 4">M11/M66-122</strain>
    </source>
</reference>
<dbReference type="Proteomes" id="UP001320420">
    <property type="component" value="Unassembled WGS sequence"/>
</dbReference>
<dbReference type="InterPro" id="IPR001005">
    <property type="entry name" value="SANT/Myb"/>
</dbReference>
<feature type="region of interest" description="Disordered" evidence="1">
    <location>
        <begin position="321"/>
        <end position="466"/>
    </location>
</feature>